<keyword evidence="3 6" id="KW-0812">Transmembrane</keyword>
<organism evidence="7 8">
    <name type="scientific">Piscirickettsia litoralis</name>
    <dbReference type="NCBI Taxonomy" id="1891921"/>
    <lineage>
        <taxon>Bacteria</taxon>
        <taxon>Pseudomonadati</taxon>
        <taxon>Pseudomonadota</taxon>
        <taxon>Gammaproteobacteria</taxon>
        <taxon>Thiotrichales</taxon>
        <taxon>Piscirickettsiaceae</taxon>
        <taxon>Piscirickettsia</taxon>
    </lineage>
</organism>
<gene>
    <name evidence="7" type="ORF">BGC07_09800</name>
</gene>
<feature type="transmembrane region" description="Helical" evidence="6">
    <location>
        <begin position="7"/>
        <end position="37"/>
    </location>
</feature>
<accession>A0ABX3A2Q6</accession>
<evidence type="ECO:0000256" key="1">
    <source>
        <dbReference type="ARBA" id="ARBA00004141"/>
    </source>
</evidence>
<evidence type="ECO:0000256" key="2">
    <source>
        <dbReference type="ARBA" id="ARBA00009142"/>
    </source>
</evidence>
<feature type="transmembrane region" description="Helical" evidence="6">
    <location>
        <begin position="124"/>
        <end position="143"/>
    </location>
</feature>
<evidence type="ECO:0000256" key="6">
    <source>
        <dbReference type="RuleBase" id="RU363041"/>
    </source>
</evidence>
<keyword evidence="5 6" id="KW-0472">Membrane</keyword>
<dbReference type="Proteomes" id="UP000094329">
    <property type="component" value="Unassembled WGS sequence"/>
</dbReference>
<evidence type="ECO:0000256" key="3">
    <source>
        <dbReference type="ARBA" id="ARBA00022692"/>
    </source>
</evidence>
<evidence type="ECO:0000256" key="5">
    <source>
        <dbReference type="ARBA" id="ARBA00023136"/>
    </source>
</evidence>
<dbReference type="PANTHER" id="PTHR43483">
    <property type="entry name" value="MEMBRANE TRANSPORTER PROTEIN HI_0806-RELATED"/>
    <property type="match status" value="1"/>
</dbReference>
<evidence type="ECO:0000313" key="8">
    <source>
        <dbReference type="Proteomes" id="UP000094329"/>
    </source>
</evidence>
<dbReference type="EMBL" id="MDTU01000001">
    <property type="protein sequence ID" value="ODN43152.1"/>
    <property type="molecule type" value="Genomic_DNA"/>
</dbReference>
<feature type="transmembrane region" description="Helical" evidence="6">
    <location>
        <begin position="91"/>
        <end position="112"/>
    </location>
</feature>
<comment type="caution">
    <text evidence="7">The sequence shown here is derived from an EMBL/GenBank/DDBJ whole genome shotgun (WGS) entry which is preliminary data.</text>
</comment>
<dbReference type="PANTHER" id="PTHR43483:SF3">
    <property type="entry name" value="MEMBRANE TRANSPORTER PROTEIN HI_0806-RELATED"/>
    <property type="match status" value="1"/>
</dbReference>
<name>A0ABX3A2Q6_9GAMM</name>
<evidence type="ECO:0000256" key="4">
    <source>
        <dbReference type="ARBA" id="ARBA00022989"/>
    </source>
</evidence>
<keyword evidence="8" id="KW-1185">Reference proteome</keyword>
<comment type="subcellular location">
    <subcellularLocation>
        <location evidence="6">Cell membrane</location>
        <topology evidence="6">Multi-pass membrane protein</topology>
    </subcellularLocation>
    <subcellularLocation>
        <location evidence="1">Membrane</location>
        <topology evidence="1">Multi-pass membrane protein</topology>
    </subcellularLocation>
</comment>
<feature type="transmembrane region" description="Helical" evidence="6">
    <location>
        <begin position="57"/>
        <end position="79"/>
    </location>
</feature>
<reference evidence="7 8" key="1">
    <citation type="submission" date="2016-08" db="EMBL/GenBank/DDBJ databases">
        <title>Draft genome sequence of Candidatus Piscirickettsia litoralis, from seawater.</title>
        <authorList>
            <person name="Wan X."/>
            <person name="Lee A.J."/>
            <person name="Hou S."/>
            <person name="Donachie S.P."/>
        </authorList>
    </citation>
    <scope>NUCLEOTIDE SEQUENCE [LARGE SCALE GENOMIC DNA]</scope>
    <source>
        <strain evidence="7 8">Y2</strain>
    </source>
</reference>
<evidence type="ECO:0000313" key="7">
    <source>
        <dbReference type="EMBL" id="ODN43152.1"/>
    </source>
</evidence>
<sequence>MLLLPGYWLLILLVYVVHQKIPAFISTILFAIFSLYLSYSIFVNQKQGALMGRLPAMSSWVGFQSGLLGISGGNIAFSYLSKTSMKIEQSIALSTFITFSVSMTGFIIGLIGSSHAHVTWATGFIYWPAVLLVTPFSALMAPFGVRLAKALPATLLKLIFALVMLCSALYMLSSVAAG</sequence>
<proteinExistence type="inferred from homology"/>
<feature type="transmembrane region" description="Helical" evidence="6">
    <location>
        <begin position="155"/>
        <end position="177"/>
    </location>
</feature>
<dbReference type="InterPro" id="IPR002781">
    <property type="entry name" value="TM_pro_TauE-like"/>
</dbReference>
<comment type="similarity">
    <text evidence="2 6">Belongs to the 4-toluene sulfonate uptake permease (TSUP) (TC 2.A.102) family.</text>
</comment>
<keyword evidence="4 6" id="KW-1133">Transmembrane helix</keyword>
<protein>
    <recommendedName>
        <fullName evidence="6">Probable membrane transporter protein</fullName>
    </recommendedName>
</protein>
<dbReference type="Pfam" id="PF01925">
    <property type="entry name" value="TauE"/>
    <property type="match status" value="1"/>
</dbReference>
<keyword evidence="6" id="KW-1003">Cell membrane</keyword>